<feature type="compositionally biased region" description="Polar residues" evidence="8">
    <location>
        <begin position="58"/>
        <end position="69"/>
    </location>
</feature>
<dbReference type="InterPro" id="IPR043502">
    <property type="entry name" value="DNA/RNA_pol_sf"/>
</dbReference>
<keyword evidence="4" id="KW-0238">DNA-binding</keyword>
<keyword evidence="7" id="KW-0175">Coiled coil</keyword>
<dbReference type="GO" id="GO:0008270">
    <property type="term" value="F:zinc ion binding"/>
    <property type="evidence" value="ECO:0007669"/>
    <property type="project" value="UniProtKB-KW"/>
</dbReference>
<feature type="domain" description="CCHC-type" evidence="9">
    <location>
        <begin position="113"/>
        <end position="127"/>
    </location>
</feature>
<evidence type="ECO:0000256" key="4">
    <source>
        <dbReference type="ARBA" id="ARBA00023125"/>
    </source>
</evidence>
<dbReference type="GO" id="GO:0015074">
    <property type="term" value="P:DNA integration"/>
    <property type="evidence" value="ECO:0007669"/>
    <property type="project" value="InterPro"/>
</dbReference>
<evidence type="ECO:0000256" key="8">
    <source>
        <dbReference type="SAM" id="MobiDB-lite"/>
    </source>
</evidence>
<keyword evidence="5" id="KW-0511">Multifunctional enzyme</keyword>
<keyword evidence="3" id="KW-0378">Hydrolase</keyword>
<feature type="region of interest" description="Disordered" evidence="8">
    <location>
        <begin position="57"/>
        <end position="89"/>
    </location>
</feature>
<feature type="domain" description="CCHC-type" evidence="9">
    <location>
        <begin position="91"/>
        <end position="107"/>
    </location>
</feature>
<keyword evidence="3" id="KW-0064">Aspartyl protease</keyword>
<dbReference type="Pfam" id="PF17921">
    <property type="entry name" value="Integrase_H2C2"/>
    <property type="match status" value="1"/>
</dbReference>
<dbReference type="FunFam" id="3.30.70.270:FF:000020">
    <property type="entry name" value="Transposon Tf2-6 polyprotein-like Protein"/>
    <property type="match status" value="1"/>
</dbReference>
<evidence type="ECO:0000259" key="9">
    <source>
        <dbReference type="PROSITE" id="PS50158"/>
    </source>
</evidence>
<organism evidence="11 12">
    <name type="scientific">Pseudoatta argentina</name>
    <dbReference type="NCBI Taxonomy" id="621737"/>
    <lineage>
        <taxon>Eukaryota</taxon>
        <taxon>Metazoa</taxon>
        <taxon>Ecdysozoa</taxon>
        <taxon>Arthropoda</taxon>
        <taxon>Hexapoda</taxon>
        <taxon>Insecta</taxon>
        <taxon>Pterygota</taxon>
        <taxon>Neoptera</taxon>
        <taxon>Endopterygota</taxon>
        <taxon>Hymenoptera</taxon>
        <taxon>Apocrita</taxon>
        <taxon>Aculeata</taxon>
        <taxon>Formicoidea</taxon>
        <taxon>Formicidae</taxon>
        <taxon>Myrmicinae</taxon>
        <taxon>Pseudoatta</taxon>
    </lineage>
</organism>
<dbReference type="FunFam" id="1.10.340.70:FF:000001">
    <property type="entry name" value="Retrovirus-related Pol polyprotein from transposon gypsy-like Protein"/>
    <property type="match status" value="1"/>
</dbReference>
<dbReference type="PROSITE" id="PS50994">
    <property type="entry name" value="INTEGRASE"/>
    <property type="match status" value="1"/>
</dbReference>
<dbReference type="GO" id="GO:0003964">
    <property type="term" value="F:RNA-directed DNA polymerase activity"/>
    <property type="evidence" value="ECO:0007669"/>
    <property type="project" value="UniProtKB-EC"/>
</dbReference>
<evidence type="ECO:0000313" key="12">
    <source>
        <dbReference type="Proteomes" id="UP000668214"/>
    </source>
</evidence>
<evidence type="ECO:0000256" key="7">
    <source>
        <dbReference type="SAM" id="Coils"/>
    </source>
</evidence>
<dbReference type="SMART" id="SM00343">
    <property type="entry name" value="ZnF_C2HC"/>
    <property type="match status" value="2"/>
</dbReference>
<keyword evidence="2" id="KW-0645">Protease</keyword>
<evidence type="ECO:0000256" key="2">
    <source>
        <dbReference type="ARBA" id="ARBA00022670"/>
    </source>
</evidence>
<accession>A0A836E7X9</accession>
<name>A0A836E7X9_9HYME</name>
<protein>
    <recommendedName>
        <fullName evidence="1">RNA-directed DNA polymerase</fullName>
        <ecNumber evidence="1">2.7.7.49</ecNumber>
    </recommendedName>
</protein>
<evidence type="ECO:0000259" key="10">
    <source>
        <dbReference type="PROSITE" id="PS50994"/>
    </source>
</evidence>
<feature type="region of interest" description="Disordered" evidence="8">
    <location>
        <begin position="965"/>
        <end position="998"/>
    </location>
</feature>
<dbReference type="PANTHER" id="PTHR37984">
    <property type="entry name" value="PROTEIN CBG26694"/>
    <property type="match status" value="1"/>
</dbReference>
<comment type="caution">
    <text evidence="11">The sequence shown here is derived from an EMBL/GenBank/DDBJ whole genome shotgun (WGS) entry which is preliminary data.</text>
</comment>
<keyword evidence="6" id="KW-0863">Zinc-finger</keyword>
<dbReference type="InterPro" id="IPR036875">
    <property type="entry name" value="Znf_CCHC_sf"/>
</dbReference>
<dbReference type="GO" id="GO:0004190">
    <property type="term" value="F:aspartic-type endopeptidase activity"/>
    <property type="evidence" value="ECO:0007669"/>
    <property type="project" value="UniProtKB-KW"/>
</dbReference>
<dbReference type="GO" id="GO:0003677">
    <property type="term" value="F:DNA binding"/>
    <property type="evidence" value="ECO:0007669"/>
    <property type="project" value="UniProtKB-KW"/>
</dbReference>
<dbReference type="InterPro" id="IPR012337">
    <property type="entry name" value="RNaseH-like_sf"/>
</dbReference>
<dbReference type="SUPFAM" id="SSF56672">
    <property type="entry name" value="DNA/RNA polymerases"/>
    <property type="match status" value="2"/>
</dbReference>
<reference evidence="11" key="1">
    <citation type="submission" date="2020-02" db="EMBL/GenBank/DDBJ databases">
        <title>Relaxed selection underlies rapid genomic changes in the transitions from sociality to social parasitism in ants.</title>
        <authorList>
            <person name="Bi X."/>
        </authorList>
    </citation>
    <scope>NUCLEOTIDE SEQUENCE</scope>
    <source>
        <strain evidence="11">BGI-DK2014c</strain>
        <tissue evidence="11">Whole body</tissue>
    </source>
</reference>
<dbReference type="Pfam" id="PF00098">
    <property type="entry name" value="zf-CCHC"/>
    <property type="match status" value="1"/>
</dbReference>
<dbReference type="InterPro" id="IPR036397">
    <property type="entry name" value="RNaseH_sf"/>
</dbReference>
<dbReference type="GO" id="GO:0006508">
    <property type="term" value="P:proteolysis"/>
    <property type="evidence" value="ECO:0007669"/>
    <property type="project" value="UniProtKB-KW"/>
</dbReference>
<dbReference type="EC" id="2.7.7.49" evidence="1"/>
<dbReference type="SUPFAM" id="SSF53098">
    <property type="entry name" value="Ribonuclease H-like"/>
    <property type="match status" value="1"/>
</dbReference>
<dbReference type="Gene3D" id="3.30.70.270">
    <property type="match status" value="1"/>
</dbReference>
<feature type="non-terminal residue" evidence="11">
    <location>
        <position position="1"/>
    </location>
</feature>
<dbReference type="Gene3D" id="1.10.340.70">
    <property type="match status" value="1"/>
</dbReference>
<dbReference type="EMBL" id="JAANIA010002452">
    <property type="protein sequence ID" value="KAG5314518.1"/>
    <property type="molecule type" value="Genomic_DNA"/>
</dbReference>
<dbReference type="PROSITE" id="PS50158">
    <property type="entry name" value="ZF_CCHC"/>
    <property type="match status" value="2"/>
</dbReference>
<dbReference type="InterPro" id="IPR041577">
    <property type="entry name" value="RT_RNaseH_2"/>
</dbReference>
<dbReference type="AlphaFoldDB" id="A0A836E7X9"/>
<sequence length="998" mass="113934">MYRMMEIASHADIELEAKIQYIIEGIPDEPLSKTILYGARSINDLRKRLTQYEAMKNIQKSSQKNQSTKPGKDVRREGSRVQDGKSTDVKRCHNCGEKNHRAAECPSKSKGTKCFKCQDFGHIAANCETRADVKQVNECNTVLYDQKIYKAVNIKEKTLVALIDPGSDLHLIKAEEYIKIGSPPLTGPAISCKSLSKDRISTLGSFSINVEVDGSSYYLTIHIISDIYMNHSLLLGSDLLSYAKIELTKGNAIEIDNIEDSLVKHEIKDLIENYKPQKIKETKVKMNIVLKDEIPVYQRPRRLAPAERVQVSKQIDDWLRDGIIRPSISEYASPITLNGSVRPSEHKTRVVINFPTPTNAKQVQSFLGLTGYFRKFIPAYSEIARPLSDLLKNDAMFRFDDEQKNAFQKLKTILSQEPLLKLYRVGADTELHTDASSYGFGAILCQRDDQDRLFHPVCYASWKTSEAESRYSSYELEVLAVIRALNKFRVYLLGIPFKIVTDCNAFVLTMSKKDLCVRVARWALLLQEFDCTIEHRSGKAMRHVDALSRNLPEIMYIREDNSSLVARLSNAQRDDKTLTQIIESVENKACNDYILRNDILYKRCDGDLLLVIPKSMQVDIIKQTHERGHFGVRKTEQLLKREFWFSEMRKKIDKVIKNCITCILAERKHGKQEGFLRNIQKNAIPLETYHIDHLGPIPSIQKSYPHILVVVDAFTKFTWLYPTKSTSAEEVINRLSKQAVIFGNPCQIVSDRGTAFTSKSFKKYCADEKIEHILIATGVPRGNGQVERINRIVIPVLTKLSAPHPETWYKFVDRLQQYINSFMSRCTGLSPFELLIGKSMRLKDDLELKQIIEDETILLLQEKRETLREQAKIAIEKVQKENQRVYNCKRKRPNTYSIGDLVAIKRTQITPGSKLYPKYLGPYQIIHVLRGDRYVVSKVGEHEGPRSTTTSSDNIKRWLVNECDSNVDTSGEDTDNEDGHQGPMPLQNGRDVGPTENV</sequence>
<dbReference type="SUPFAM" id="SSF57756">
    <property type="entry name" value="Retrovirus zinc finger-like domains"/>
    <property type="match status" value="1"/>
</dbReference>
<gene>
    <name evidence="11" type="primary">Tf29_0</name>
    <name evidence="11" type="ORF">G6Z78_0001894</name>
</gene>
<dbReference type="Proteomes" id="UP000668214">
    <property type="component" value="Unassembled WGS sequence"/>
</dbReference>
<keyword evidence="12" id="KW-1185">Reference proteome</keyword>
<dbReference type="PANTHER" id="PTHR37984:SF5">
    <property type="entry name" value="PROTEIN NYNRIN-LIKE"/>
    <property type="match status" value="1"/>
</dbReference>
<dbReference type="Pfam" id="PF17919">
    <property type="entry name" value="RT_RNaseH_2"/>
    <property type="match status" value="1"/>
</dbReference>
<dbReference type="InterPro" id="IPR041588">
    <property type="entry name" value="Integrase_H2C2"/>
</dbReference>
<feature type="compositionally biased region" description="Basic and acidic residues" evidence="8">
    <location>
        <begin position="70"/>
        <end position="89"/>
    </location>
</feature>
<evidence type="ECO:0000256" key="1">
    <source>
        <dbReference type="ARBA" id="ARBA00012493"/>
    </source>
</evidence>
<dbReference type="GO" id="GO:0042575">
    <property type="term" value="C:DNA polymerase complex"/>
    <property type="evidence" value="ECO:0007669"/>
    <property type="project" value="UniProtKB-ARBA"/>
</dbReference>
<dbReference type="Gene3D" id="4.10.60.10">
    <property type="entry name" value="Zinc finger, CCHC-type"/>
    <property type="match status" value="1"/>
</dbReference>
<feature type="non-terminal residue" evidence="11">
    <location>
        <position position="998"/>
    </location>
</feature>
<dbReference type="InterPro" id="IPR043128">
    <property type="entry name" value="Rev_trsase/Diguanyl_cyclase"/>
</dbReference>
<dbReference type="CDD" id="cd09274">
    <property type="entry name" value="RNase_HI_RT_Ty3"/>
    <property type="match status" value="1"/>
</dbReference>
<proteinExistence type="predicted"/>
<evidence type="ECO:0000313" key="11">
    <source>
        <dbReference type="EMBL" id="KAG5314518.1"/>
    </source>
</evidence>
<dbReference type="InterPro" id="IPR050951">
    <property type="entry name" value="Retrovirus_Pol_polyprotein"/>
</dbReference>
<feature type="coiled-coil region" evidence="7">
    <location>
        <begin position="857"/>
        <end position="884"/>
    </location>
</feature>
<dbReference type="Pfam" id="PF00665">
    <property type="entry name" value="rve"/>
    <property type="match status" value="1"/>
</dbReference>
<dbReference type="InterPro" id="IPR001584">
    <property type="entry name" value="Integrase_cat-core"/>
</dbReference>
<dbReference type="Gene3D" id="3.30.420.10">
    <property type="entry name" value="Ribonuclease H-like superfamily/Ribonuclease H"/>
    <property type="match status" value="1"/>
</dbReference>
<dbReference type="InterPro" id="IPR001878">
    <property type="entry name" value="Znf_CCHC"/>
</dbReference>
<keyword evidence="6" id="KW-0862">Zinc</keyword>
<feature type="domain" description="Integrase catalytic" evidence="10">
    <location>
        <begin position="681"/>
        <end position="839"/>
    </location>
</feature>
<evidence type="ECO:0000256" key="6">
    <source>
        <dbReference type="PROSITE-ProRule" id="PRU00047"/>
    </source>
</evidence>
<keyword evidence="6" id="KW-0479">Metal-binding</keyword>
<evidence type="ECO:0000256" key="3">
    <source>
        <dbReference type="ARBA" id="ARBA00022750"/>
    </source>
</evidence>
<evidence type="ECO:0000256" key="5">
    <source>
        <dbReference type="ARBA" id="ARBA00023268"/>
    </source>
</evidence>